<name>X1LBI6_9ZZZZ</name>
<gene>
    <name evidence="2" type="ORF">S06H3_02006</name>
</gene>
<comment type="caution">
    <text evidence="2">The sequence shown here is derived from an EMBL/GenBank/DDBJ whole genome shotgun (WGS) entry which is preliminary data.</text>
</comment>
<dbReference type="Pfam" id="PF13384">
    <property type="entry name" value="HTH_23"/>
    <property type="match status" value="1"/>
</dbReference>
<dbReference type="EMBL" id="BARV01000551">
    <property type="protein sequence ID" value="GAH99794.1"/>
    <property type="molecule type" value="Genomic_DNA"/>
</dbReference>
<sequence length="85" mass="10229">MKRDNTESKKNAFRELRDLGYTNDEIRRALGCSERTLYRWANEDEDEAYEKEVEQKTNENELKQQNEINDLKEHLDNLSQSYTNL</sequence>
<evidence type="ECO:0000313" key="2">
    <source>
        <dbReference type="EMBL" id="GAH99794.1"/>
    </source>
</evidence>
<evidence type="ECO:0008006" key="3">
    <source>
        <dbReference type="Google" id="ProtNLM"/>
    </source>
</evidence>
<dbReference type="AlphaFoldDB" id="X1LBI6"/>
<proteinExistence type="predicted"/>
<evidence type="ECO:0000256" key="1">
    <source>
        <dbReference type="SAM" id="Coils"/>
    </source>
</evidence>
<feature type="non-terminal residue" evidence="2">
    <location>
        <position position="85"/>
    </location>
</feature>
<keyword evidence="1" id="KW-0175">Coiled coil</keyword>
<dbReference type="SUPFAM" id="SSF46689">
    <property type="entry name" value="Homeodomain-like"/>
    <property type="match status" value="1"/>
</dbReference>
<dbReference type="Gene3D" id="1.10.10.60">
    <property type="entry name" value="Homeodomain-like"/>
    <property type="match status" value="1"/>
</dbReference>
<reference evidence="2" key="1">
    <citation type="journal article" date="2014" name="Front. Microbiol.">
        <title>High frequency of phylogenetically diverse reductive dehalogenase-homologous genes in deep subseafloor sedimentary metagenomes.</title>
        <authorList>
            <person name="Kawai M."/>
            <person name="Futagami T."/>
            <person name="Toyoda A."/>
            <person name="Takaki Y."/>
            <person name="Nishi S."/>
            <person name="Hori S."/>
            <person name="Arai W."/>
            <person name="Tsubouchi T."/>
            <person name="Morono Y."/>
            <person name="Uchiyama I."/>
            <person name="Ito T."/>
            <person name="Fujiyama A."/>
            <person name="Inagaki F."/>
            <person name="Takami H."/>
        </authorList>
    </citation>
    <scope>NUCLEOTIDE SEQUENCE</scope>
    <source>
        <strain evidence="2">Expedition CK06-06</strain>
    </source>
</reference>
<dbReference type="InterPro" id="IPR009057">
    <property type="entry name" value="Homeodomain-like_sf"/>
</dbReference>
<organism evidence="2">
    <name type="scientific">marine sediment metagenome</name>
    <dbReference type="NCBI Taxonomy" id="412755"/>
    <lineage>
        <taxon>unclassified sequences</taxon>
        <taxon>metagenomes</taxon>
        <taxon>ecological metagenomes</taxon>
    </lineage>
</organism>
<accession>X1LBI6</accession>
<feature type="coiled-coil region" evidence="1">
    <location>
        <begin position="46"/>
        <end position="81"/>
    </location>
</feature>
<protein>
    <recommendedName>
        <fullName evidence="3">Resolvase HTH domain-containing protein</fullName>
    </recommendedName>
</protein>